<dbReference type="InterPro" id="IPR036312">
    <property type="entry name" value="Bifun_inhib/LTP/seed_sf"/>
</dbReference>
<organism evidence="3 4">
    <name type="scientific">Digitaria exilis</name>
    <dbReference type="NCBI Taxonomy" id="1010633"/>
    <lineage>
        <taxon>Eukaryota</taxon>
        <taxon>Viridiplantae</taxon>
        <taxon>Streptophyta</taxon>
        <taxon>Embryophyta</taxon>
        <taxon>Tracheophyta</taxon>
        <taxon>Spermatophyta</taxon>
        <taxon>Magnoliopsida</taxon>
        <taxon>Liliopsida</taxon>
        <taxon>Poales</taxon>
        <taxon>Poaceae</taxon>
        <taxon>PACMAD clade</taxon>
        <taxon>Panicoideae</taxon>
        <taxon>Panicodae</taxon>
        <taxon>Paniceae</taxon>
        <taxon>Anthephorinae</taxon>
        <taxon>Digitaria</taxon>
    </lineage>
</organism>
<dbReference type="PANTHER" id="PTHR33286:SF24">
    <property type="entry name" value="BIFUNCTIONAL INHIBITOR_PLANT LIPID TRANSFER PROTEIN_SEED STORAGE HELICAL DOMAIN-CONTAINING PROTEIN"/>
    <property type="match status" value="1"/>
</dbReference>
<dbReference type="OrthoDB" id="669774at2759"/>
<dbReference type="PANTHER" id="PTHR33286">
    <property type="entry name" value="BIFUNCTIONAL INHIBITOR/LIPID-TRANSFER PROTEIN/SEED STORAGE 2S ALBUMIN SUPERFAMILY PROTEIN"/>
    <property type="match status" value="1"/>
</dbReference>
<gene>
    <name evidence="3" type="ORF">HU200_040765</name>
</gene>
<dbReference type="Gene3D" id="1.10.110.10">
    <property type="entry name" value="Plant lipid-transfer and hydrophobic proteins"/>
    <property type="match status" value="1"/>
</dbReference>
<accession>A0A835BIQ6</accession>
<dbReference type="AlphaFoldDB" id="A0A835BIQ6"/>
<dbReference type="Proteomes" id="UP000636709">
    <property type="component" value="Unassembled WGS sequence"/>
</dbReference>
<keyword evidence="4" id="KW-1185">Reference proteome</keyword>
<protein>
    <recommendedName>
        <fullName evidence="2">Bifunctional inhibitor/plant lipid transfer protein/seed storage helical domain-containing protein</fullName>
    </recommendedName>
</protein>
<dbReference type="InterPro" id="IPR016140">
    <property type="entry name" value="Bifunc_inhib/LTP/seed_store"/>
</dbReference>
<evidence type="ECO:0000256" key="1">
    <source>
        <dbReference type="SAM" id="SignalP"/>
    </source>
</evidence>
<comment type="caution">
    <text evidence="3">The sequence shown here is derived from an EMBL/GenBank/DDBJ whole genome shotgun (WGS) entry which is preliminary data.</text>
</comment>
<feature type="signal peptide" evidence="1">
    <location>
        <begin position="1"/>
        <end position="26"/>
    </location>
</feature>
<evidence type="ECO:0000313" key="3">
    <source>
        <dbReference type="EMBL" id="KAF8690414.1"/>
    </source>
</evidence>
<dbReference type="SUPFAM" id="SSF47699">
    <property type="entry name" value="Bifunctional inhibitor/lipid-transfer protein/seed storage 2S albumin"/>
    <property type="match status" value="1"/>
</dbReference>
<name>A0A835BIQ6_9POAL</name>
<proteinExistence type="predicted"/>
<dbReference type="Pfam" id="PF14368">
    <property type="entry name" value="LTP_2"/>
    <property type="match status" value="1"/>
</dbReference>
<keyword evidence="1" id="KW-0732">Signal</keyword>
<feature type="domain" description="Bifunctional inhibitor/plant lipid transfer protein/seed storage helical" evidence="2">
    <location>
        <begin position="13"/>
        <end position="104"/>
    </location>
</feature>
<evidence type="ECO:0000259" key="2">
    <source>
        <dbReference type="Pfam" id="PF14368"/>
    </source>
</evidence>
<sequence length="118" mass="13500">MTIRATIQLLVFALVITFYVMPRAWCEKDCHGERLLFMHKCALSIKRGIAYMHPNDNCCRTVRKIDMLCVCESITPQEEEGIDVCHAYFVSQDCHKPVPTGNKCGSNYLIHFGFLIIS</sequence>
<evidence type="ECO:0000313" key="4">
    <source>
        <dbReference type="Proteomes" id="UP000636709"/>
    </source>
</evidence>
<dbReference type="EMBL" id="JACEFO010001972">
    <property type="protein sequence ID" value="KAF8690414.1"/>
    <property type="molecule type" value="Genomic_DNA"/>
</dbReference>
<feature type="chain" id="PRO_5032953118" description="Bifunctional inhibitor/plant lipid transfer protein/seed storage helical domain-containing protein" evidence="1">
    <location>
        <begin position="27"/>
        <end position="118"/>
    </location>
</feature>
<reference evidence="3" key="1">
    <citation type="submission" date="2020-07" db="EMBL/GenBank/DDBJ databases">
        <title>Genome sequence and genetic diversity analysis of an under-domesticated orphan crop, white fonio (Digitaria exilis).</title>
        <authorList>
            <person name="Bennetzen J.L."/>
            <person name="Chen S."/>
            <person name="Ma X."/>
            <person name="Wang X."/>
            <person name="Yssel A.E.J."/>
            <person name="Chaluvadi S.R."/>
            <person name="Johnson M."/>
            <person name="Gangashetty P."/>
            <person name="Hamidou F."/>
            <person name="Sanogo M.D."/>
            <person name="Zwaenepoel A."/>
            <person name="Wallace J."/>
            <person name="Van De Peer Y."/>
            <person name="Van Deynze A."/>
        </authorList>
    </citation>
    <scope>NUCLEOTIDE SEQUENCE</scope>
    <source>
        <tissue evidence="3">Leaves</tissue>
    </source>
</reference>